<feature type="chain" id="PRO_5047027691" evidence="1">
    <location>
        <begin position="22"/>
        <end position="125"/>
    </location>
</feature>
<proteinExistence type="predicted"/>
<dbReference type="EMBL" id="JBHRTI010000004">
    <property type="protein sequence ID" value="MFC3148247.1"/>
    <property type="molecule type" value="Genomic_DNA"/>
</dbReference>
<dbReference type="InterPro" id="IPR025421">
    <property type="entry name" value="DUF4148"/>
</dbReference>
<gene>
    <name evidence="2" type="ORF">ACFOEN_11405</name>
</gene>
<reference evidence="3" key="1">
    <citation type="journal article" date="2019" name="Int. J. Syst. Evol. Microbiol.">
        <title>The Global Catalogue of Microorganisms (GCM) 10K type strain sequencing project: providing services to taxonomists for standard genome sequencing and annotation.</title>
        <authorList>
            <consortium name="The Broad Institute Genomics Platform"/>
            <consortium name="The Broad Institute Genome Sequencing Center for Infectious Disease"/>
            <person name="Wu L."/>
            <person name="Ma J."/>
        </authorList>
    </citation>
    <scope>NUCLEOTIDE SEQUENCE [LARGE SCALE GENOMIC DNA]</scope>
    <source>
        <strain evidence="3">KCTC 52168</strain>
    </source>
</reference>
<feature type="signal peptide" evidence="1">
    <location>
        <begin position="1"/>
        <end position="21"/>
    </location>
</feature>
<evidence type="ECO:0000313" key="3">
    <source>
        <dbReference type="Proteomes" id="UP001595556"/>
    </source>
</evidence>
<comment type="caution">
    <text evidence="2">The sequence shown here is derived from an EMBL/GenBank/DDBJ whole genome shotgun (WGS) entry which is preliminary data.</text>
</comment>
<dbReference type="RefSeq" id="WP_377303999.1">
    <property type="nucleotide sequence ID" value="NZ_CP180191.1"/>
</dbReference>
<organism evidence="2 3">
    <name type="scientific">Piscinibacterium candidicorallinum</name>
    <dbReference type="NCBI Taxonomy" id="1793872"/>
    <lineage>
        <taxon>Bacteria</taxon>
        <taxon>Pseudomonadati</taxon>
        <taxon>Pseudomonadota</taxon>
        <taxon>Betaproteobacteria</taxon>
        <taxon>Burkholderiales</taxon>
        <taxon>Piscinibacterium</taxon>
    </lineage>
</organism>
<evidence type="ECO:0000256" key="1">
    <source>
        <dbReference type="SAM" id="SignalP"/>
    </source>
</evidence>
<accession>A0ABV7H3N3</accession>
<dbReference type="Pfam" id="PF13663">
    <property type="entry name" value="DUF4148"/>
    <property type="match status" value="1"/>
</dbReference>
<evidence type="ECO:0000313" key="2">
    <source>
        <dbReference type="EMBL" id="MFC3148247.1"/>
    </source>
</evidence>
<sequence>MSIRSILIAAGLAFVSFNSFAGGDANPHGFVFESGPSQVSREQVRAELLAAQRSGQFVITESGPSVFSVAGPSTRSTAQVRAEVIEAARLGIGVGSESNPTLTTLAQERQIEMAARDSLLAMRGR</sequence>
<name>A0ABV7H3N3_9BURK</name>
<keyword evidence="1" id="KW-0732">Signal</keyword>
<keyword evidence="3" id="KW-1185">Reference proteome</keyword>
<protein>
    <submittedName>
        <fullName evidence="2">DUF4148 domain-containing protein</fullName>
    </submittedName>
</protein>
<dbReference type="Proteomes" id="UP001595556">
    <property type="component" value="Unassembled WGS sequence"/>
</dbReference>